<reference evidence="2 3" key="1">
    <citation type="submission" date="2023-11" db="EMBL/GenBank/DDBJ databases">
        <title>Unpublished Manusciprt.</title>
        <authorList>
            <person name="Saticioglu I.B."/>
            <person name="Ay H."/>
            <person name="Ajmi N."/>
            <person name="Altun S."/>
            <person name="Duman M."/>
        </authorList>
    </citation>
    <scope>NUCLEOTIDE SEQUENCE [LARGE SCALE GENOMIC DNA]</scope>
    <source>
        <strain evidence="2 3">Fl-318</strain>
    </source>
</reference>
<evidence type="ECO:0000313" key="3">
    <source>
        <dbReference type="Proteomes" id="UP001273350"/>
    </source>
</evidence>
<dbReference type="EMBL" id="JAWXVI010000005">
    <property type="protein sequence ID" value="MDX6189720.1"/>
    <property type="molecule type" value="Genomic_DNA"/>
</dbReference>
<dbReference type="RefSeq" id="WP_230001635.1">
    <property type="nucleotide sequence ID" value="NZ_CP087134.1"/>
</dbReference>
<accession>A0ABU4RE70</accession>
<feature type="compositionally biased region" description="Basic and acidic residues" evidence="1">
    <location>
        <begin position="9"/>
        <end position="18"/>
    </location>
</feature>
<evidence type="ECO:0000313" key="2">
    <source>
        <dbReference type="EMBL" id="MDX6189720.1"/>
    </source>
</evidence>
<evidence type="ECO:0000256" key="1">
    <source>
        <dbReference type="SAM" id="MobiDB-lite"/>
    </source>
</evidence>
<evidence type="ECO:0008006" key="4">
    <source>
        <dbReference type="Google" id="ProtNLM"/>
    </source>
</evidence>
<comment type="caution">
    <text evidence="2">The sequence shown here is derived from an EMBL/GenBank/DDBJ whole genome shotgun (WGS) entry which is preliminary data.</text>
</comment>
<proteinExistence type="predicted"/>
<name>A0ABU4RE70_9FLAO</name>
<sequence length="366" mass="43518">MSLFKRLFGKTENKEQERNSSIIEKNAEEHEKKAMDELKSSPQNDQDLFLEMMNKLSSSNEISTNTPDLFKTELYDSINRYYSSPEFRIELSLEDEQGNLFEEHEAFNFTFNEWKKVRSIWDRRAILFEQWDETELNKLQKWQIIERFVKDRYALKALNFQETNIKQDDFQDIRLIVALSKLYRVLNSIPQALHYSKGAYELRPDLDIVKTEYANLLHLSNSYEDKELSHKLINEVIENRIKNDANEKEIPLLNYFAFSVNYIDSSIFAINFLKAGNCDEETWEKLAEEYYWCPTFRYEHSVFLSQNGESLRALAKLGSLANEFPWYESGVLANIDAINQLRIQNKDNSFMSEEMNKMEQYKSMWK</sequence>
<gene>
    <name evidence="2" type="ORF">SGQ83_10185</name>
</gene>
<keyword evidence="3" id="KW-1185">Reference proteome</keyword>
<organism evidence="2 3">
    <name type="scientific">Flavobacterium cupriresistens</name>
    <dbReference type="NCBI Taxonomy" id="2893885"/>
    <lineage>
        <taxon>Bacteria</taxon>
        <taxon>Pseudomonadati</taxon>
        <taxon>Bacteroidota</taxon>
        <taxon>Flavobacteriia</taxon>
        <taxon>Flavobacteriales</taxon>
        <taxon>Flavobacteriaceae</taxon>
        <taxon>Flavobacterium</taxon>
    </lineage>
</organism>
<dbReference type="Proteomes" id="UP001273350">
    <property type="component" value="Unassembled WGS sequence"/>
</dbReference>
<protein>
    <recommendedName>
        <fullName evidence="4">DUF4034 domain-containing protein</fullName>
    </recommendedName>
</protein>
<feature type="compositionally biased region" description="Basic and acidic residues" evidence="1">
    <location>
        <begin position="25"/>
        <end position="39"/>
    </location>
</feature>
<feature type="region of interest" description="Disordered" evidence="1">
    <location>
        <begin position="1"/>
        <end position="40"/>
    </location>
</feature>